<proteinExistence type="predicted"/>
<gene>
    <name evidence="1" type="ORF">G9U51_01220</name>
</gene>
<comment type="caution">
    <text evidence="1">The sequence shown here is derived from an EMBL/GenBank/DDBJ whole genome shotgun (WGS) entry which is preliminary data.</text>
</comment>
<dbReference type="RefSeq" id="WP_166191993.1">
    <property type="nucleotide sequence ID" value="NZ_JAAOIV010000001.1"/>
</dbReference>
<keyword evidence="2" id="KW-1185">Reference proteome</keyword>
<evidence type="ECO:0000313" key="2">
    <source>
        <dbReference type="Proteomes" id="UP000744769"/>
    </source>
</evidence>
<dbReference type="AlphaFoldDB" id="A0A967AZ47"/>
<dbReference type="EMBL" id="JAAOIV010000001">
    <property type="protein sequence ID" value="NHN54403.1"/>
    <property type="molecule type" value="Genomic_DNA"/>
</dbReference>
<organism evidence="1 2">
    <name type="scientific">Metallococcus carri</name>
    <dbReference type="NCBI Taxonomy" id="1656884"/>
    <lineage>
        <taxon>Bacteria</taxon>
        <taxon>Bacillati</taxon>
        <taxon>Actinomycetota</taxon>
        <taxon>Actinomycetes</taxon>
        <taxon>Micrococcales</taxon>
        <taxon>Dermacoccaceae</taxon>
        <taxon>Metallococcus</taxon>
    </lineage>
</organism>
<accession>A0A967AZ47</accession>
<sequence>MTSIAAATDTVTALVLRRGRGEAAEPLRELSSAGMTGWVASRSLHP</sequence>
<evidence type="ECO:0000313" key="1">
    <source>
        <dbReference type="EMBL" id="NHN54403.1"/>
    </source>
</evidence>
<protein>
    <submittedName>
        <fullName evidence="1">Uncharacterized protein</fullName>
    </submittedName>
</protein>
<dbReference type="Proteomes" id="UP000744769">
    <property type="component" value="Unassembled WGS sequence"/>
</dbReference>
<reference evidence="1" key="1">
    <citation type="submission" date="2020-03" db="EMBL/GenBank/DDBJ databases">
        <title>Draft sequencing of Calidifontibacter sp. DB0510.</title>
        <authorList>
            <person name="Kim D.-U."/>
        </authorList>
    </citation>
    <scope>NUCLEOTIDE SEQUENCE</scope>
    <source>
        <strain evidence="1">DB0510</strain>
    </source>
</reference>
<name>A0A967AZ47_9MICO</name>